<keyword evidence="2" id="KW-0378">Hydrolase</keyword>
<gene>
    <name evidence="2" type="ORF">RB602_11065</name>
</gene>
<keyword evidence="3" id="KW-1185">Reference proteome</keyword>
<dbReference type="InterPro" id="IPR000073">
    <property type="entry name" value="AB_hydrolase_1"/>
</dbReference>
<organism evidence="2 3">
    <name type="scientific">Alterisphingorhabdus coralli</name>
    <dbReference type="NCBI Taxonomy" id="3071408"/>
    <lineage>
        <taxon>Bacteria</taxon>
        <taxon>Pseudomonadati</taxon>
        <taxon>Pseudomonadota</taxon>
        <taxon>Alphaproteobacteria</taxon>
        <taxon>Sphingomonadales</taxon>
        <taxon>Sphingomonadaceae</taxon>
        <taxon>Alterisphingorhabdus (ex Yan et al. 2024)</taxon>
    </lineage>
</organism>
<dbReference type="Pfam" id="PF00561">
    <property type="entry name" value="Abhydrolase_1"/>
    <property type="match status" value="1"/>
</dbReference>
<dbReference type="Proteomes" id="UP001302429">
    <property type="component" value="Chromosome"/>
</dbReference>
<feature type="domain" description="AB hydrolase-1" evidence="1">
    <location>
        <begin position="37"/>
        <end position="168"/>
    </location>
</feature>
<dbReference type="SUPFAM" id="SSF53474">
    <property type="entry name" value="alpha/beta-Hydrolases"/>
    <property type="match status" value="1"/>
</dbReference>
<proteinExistence type="predicted"/>
<accession>A0AA97F4W6</accession>
<dbReference type="Gene3D" id="3.40.50.1820">
    <property type="entry name" value="alpha/beta hydrolase"/>
    <property type="match status" value="1"/>
</dbReference>
<dbReference type="RefSeq" id="WP_317080631.1">
    <property type="nucleotide sequence ID" value="NZ_CP136594.1"/>
</dbReference>
<dbReference type="KEGG" id="acoa:RB602_11065"/>
<dbReference type="PRINTS" id="PR00111">
    <property type="entry name" value="ABHYDROLASE"/>
</dbReference>
<evidence type="ECO:0000313" key="3">
    <source>
        <dbReference type="Proteomes" id="UP001302429"/>
    </source>
</evidence>
<dbReference type="PANTHER" id="PTHR43798:SF5">
    <property type="entry name" value="MONOACYLGLYCEROL LIPASE ABHD6"/>
    <property type="match status" value="1"/>
</dbReference>
<dbReference type="GO" id="GO:0047372">
    <property type="term" value="F:monoacylglycerol lipase activity"/>
    <property type="evidence" value="ECO:0007669"/>
    <property type="project" value="TreeGrafter"/>
</dbReference>
<dbReference type="AlphaFoldDB" id="A0AA97F4W6"/>
<name>A0AA97F4W6_9SPHN</name>
<evidence type="ECO:0000313" key="2">
    <source>
        <dbReference type="EMBL" id="WOE74384.1"/>
    </source>
</evidence>
<dbReference type="InterPro" id="IPR029058">
    <property type="entry name" value="AB_hydrolase_fold"/>
</dbReference>
<evidence type="ECO:0000259" key="1">
    <source>
        <dbReference type="Pfam" id="PF00561"/>
    </source>
</evidence>
<dbReference type="PANTHER" id="PTHR43798">
    <property type="entry name" value="MONOACYLGLYCEROL LIPASE"/>
    <property type="match status" value="1"/>
</dbReference>
<dbReference type="GO" id="GO:0016020">
    <property type="term" value="C:membrane"/>
    <property type="evidence" value="ECO:0007669"/>
    <property type="project" value="TreeGrafter"/>
</dbReference>
<dbReference type="GO" id="GO:0046464">
    <property type="term" value="P:acylglycerol catabolic process"/>
    <property type="evidence" value="ECO:0007669"/>
    <property type="project" value="TreeGrafter"/>
</dbReference>
<protein>
    <submittedName>
        <fullName evidence="2">Alpha/beta fold hydrolase</fullName>
    </submittedName>
</protein>
<dbReference type="InterPro" id="IPR050266">
    <property type="entry name" value="AB_hydrolase_sf"/>
</dbReference>
<reference evidence="2 3" key="1">
    <citation type="submission" date="2023-10" db="EMBL/GenBank/DDBJ databases">
        <title>Complete genome sequence of a Sphingomonadaceae bacterium.</title>
        <authorList>
            <person name="Yan C."/>
        </authorList>
    </citation>
    <scope>NUCLEOTIDE SEQUENCE [LARGE SCALE GENOMIC DNA]</scope>
    <source>
        <strain evidence="2 3">SCSIO 66989</strain>
    </source>
</reference>
<dbReference type="EMBL" id="CP136594">
    <property type="protein sequence ID" value="WOE74384.1"/>
    <property type="molecule type" value="Genomic_DNA"/>
</dbReference>
<sequence>MAKIKDPMHGADVTMETVDGKELRVARWRFDAGLDLPPLLFFNGIGANMEAVAPFAEMLTERPFITLDMPGVGGSPDTLVPYNAVWMSRIVNNILNDYDVGEADVMGVSWGGAMAQHFTLQNSARVRKLILAATTAGMFMVPGKMSALTKMANPRRYIDPDYMNENFATLYGGNTDGKKGHSSRLTPPSRLGYLYQLLAFAGWTSAPFLPMMNKETLIMMGGEDNIVRPINGTILETLIPNSKMHLIEDGGHLFLLSHLDECLEAIRQHLDGPPRHEKMPTEEAA</sequence>